<dbReference type="EMBL" id="UOEO01000046">
    <property type="protein sequence ID" value="VAW16190.1"/>
    <property type="molecule type" value="Genomic_DNA"/>
</dbReference>
<sequence>MKNPAVGFFLFLTAGMLSAPAYATGTITCQSATGSVVELQIGFVAVDTLIGAYITADGSVWSTSIGQGTQISILQSFFGDEKIMADFGDSNLENIIARLRLFRASQGQDLAMAGTLQIADVGAYAVSCKGP</sequence>
<reference evidence="1" key="1">
    <citation type="submission" date="2018-06" db="EMBL/GenBank/DDBJ databases">
        <authorList>
            <person name="Zhirakovskaya E."/>
        </authorList>
    </citation>
    <scope>NUCLEOTIDE SEQUENCE</scope>
</reference>
<accession>A0A3B0TH73</accession>
<organism evidence="1">
    <name type="scientific">hydrothermal vent metagenome</name>
    <dbReference type="NCBI Taxonomy" id="652676"/>
    <lineage>
        <taxon>unclassified sequences</taxon>
        <taxon>metagenomes</taxon>
        <taxon>ecological metagenomes</taxon>
    </lineage>
</organism>
<gene>
    <name evidence="1" type="ORF">MNBD_ALPHA12-469</name>
</gene>
<protein>
    <submittedName>
        <fullName evidence="1">Uncharacterized protein</fullName>
    </submittedName>
</protein>
<proteinExistence type="predicted"/>
<dbReference type="AlphaFoldDB" id="A0A3B0TH73"/>
<name>A0A3B0TH73_9ZZZZ</name>
<evidence type="ECO:0000313" key="1">
    <source>
        <dbReference type="EMBL" id="VAW16190.1"/>
    </source>
</evidence>